<dbReference type="EMBL" id="SMRT01000024">
    <property type="protein sequence ID" value="TDF91834.1"/>
    <property type="molecule type" value="Genomic_DNA"/>
</dbReference>
<dbReference type="Proteomes" id="UP000295636">
    <property type="component" value="Unassembled WGS sequence"/>
</dbReference>
<dbReference type="OrthoDB" id="2453696at2"/>
<comment type="similarity">
    <text evidence="2">Belongs to the SspI family.</text>
</comment>
<dbReference type="AlphaFoldDB" id="A0A4V2ZS40"/>
<gene>
    <name evidence="2 3" type="primary">sspI</name>
    <name evidence="3" type="ORF">E1757_31320</name>
</gene>
<evidence type="ECO:0000313" key="3">
    <source>
        <dbReference type="EMBL" id="TDF91834.1"/>
    </source>
</evidence>
<comment type="caution">
    <text evidence="3">The sequence shown here is derived from an EMBL/GenBank/DDBJ whole genome shotgun (WGS) entry which is preliminary data.</text>
</comment>
<name>A0A4V2ZS40_9BACL</name>
<comment type="subcellular location">
    <subcellularLocation>
        <location evidence="2">Spore core</location>
    </subcellularLocation>
</comment>
<protein>
    <recommendedName>
        <fullName evidence="2">Small, acid-soluble spore protein I</fullName>
        <shortName evidence="2">SASP I</shortName>
    </recommendedName>
</protein>
<accession>A0A4V2ZS40</accession>
<keyword evidence="1 2" id="KW-0749">Sporulation</keyword>
<dbReference type="Pfam" id="PF14098">
    <property type="entry name" value="SSPI"/>
    <property type="match status" value="1"/>
</dbReference>
<organism evidence="3 4">
    <name type="scientific">Paenibacillus piri</name>
    <dbReference type="NCBI Taxonomy" id="2547395"/>
    <lineage>
        <taxon>Bacteria</taxon>
        <taxon>Bacillati</taxon>
        <taxon>Bacillota</taxon>
        <taxon>Bacilli</taxon>
        <taxon>Bacillales</taxon>
        <taxon>Paenibacillaceae</taxon>
        <taxon>Paenibacillus</taxon>
    </lineage>
</organism>
<dbReference type="HAMAP" id="MF_00669">
    <property type="entry name" value="SspI"/>
    <property type="match status" value="1"/>
</dbReference>
<sequence>MNLNLRQAIIERITDKNDEELVGVVEDSIGGQEQVLPGLGVIFEIIWQHSNEELHNQMITSLKDHLSTIQSVE</sequence>
<evidence type="ECO:0000256" key="2">
    <source>
        <dbReference type="HAMAP-Rule" id="MF_00669"/>
    </source>
</evidence>
<dbReference type="GO" id="GO:0030436">
    <property type="term" value="P:asexual sporulation"/>
    <property type="evidence" value="ECO:0007669"/>
    <property type="project" value="UniProtKB-UniRule"/>
</dbReference>
<keyword evidence="4" id="KW-1185">Reference proteome</keyword>
<proteinExistence type="evidence at transcript level"/>
<dbReference type="NCBIfam" id="TIGR03092">
    <property type="entry name" value="SASP_sspI"/>
    <property type="match status" value="1"/>
</dbReference>
<reference evidence="3 4" key="1">
    <citation type="submission" date="2019-03" db="EMBL/GenBank/DDBJ databases">
        <title>This is whole genome sequence of Paenibacillus sp MS74 strain.</title>
        <authorList>
            <person name="Trinh H.N."/>
        </authorList>
    </citation>
    <scope>NUCLEOTIDE SEQUENCE [LARGE SCALE GENOMIC DNA]</scope>
    <source>
        <strain evidence="3 4">MS74</strain>
    </source>
</reference>
<comment type="induction">
    <text evidence="2">Expressed only in the forespore compartment of sporulating cells.</text>
</comment>
<dbReference type="RefSeq" id="WP_133235735.1">
    <property type="nucleotide sequence ID" value="NZ_SMRT01000024.1"/>
</dbReference>
<evidence type="ECO:0000256" key="1">
    <source>
        <dbReference type="ARBA" id="ARBA00022969"/>
    </source>
</evidence>
<dbReference type="GO" id="GO:0030435">
    <property type="term" value="P:sporulation resulting in formation of a cellular spore"/>
    <property type="evidence" value="ECO:0007669"/>
    <property type="project" value="UniProtKB-KW"/>
</dbReference>
<dbReference type="InterPro" id="IPR017525">
    <property type="entry name" value="SspI"/>
</dbReference>
<evidence type="ECO:0000313" key="4">
    <source>
        <dbReference type="Proteomes" id="UP000295636"/>
    </source>
</evidence>